<protein>
    <submittedName>
        <fullName evidence="6">Sigma-70 family RNA polymerase sigma factor</fullName>
    </submittedName>
</protein>
<gene>
    <name evidence="6" type="ORF">H8B17_15905</name>
</gene>
<comment type="similarity">
    <text evidence="1">Belongs to the sigma-70 factor family. ECF subfamily.</text>
</comment>
<dbReference type="InterPro" id="IPR014284">
    <property type="entry name" value="RNA_pol_sigma-70_dom"/>
</dbReference>
<organism evidence="6 7">
    <name type="scientific">Sphingobacterium arenae</name>
    <dbReference type="NCBI Taxonomy" id="1280598"/>
    <lineage>
        <taxon>Bacteria</taxon>
        <taxon>Pseudomonadati</taxon>
        <taxon>Bacteroidota</taxon>
        <taxon>Sphingobacteriia</taxon>
        <taxon>Sphingobacteriales</taxon>
        <taxon>Sphingobacteriaceae</taxon>
        <taxon>Sphingobacterium</taxon>
    </lineage>
</organism>
<keyword evidence="7" id="KW-1185">Reference proteome</keyword>
<evidence type="ECO:0000256" key="2">
    <source>
        <dbReference type="ARBA" id="ARBA00023015"/>
    </source>
</evidence>
<comment type="caution">
    <text evidence="6">The sequence shown here is derived from an EMBL/GenBank/DDBJ whole genome shotgun (WGS) entry which is preliminary data.</text>
</comment>
<keyword evidence="5" id="KW-0804">Transcription</keyword>
<dbReference type="PANTHER" id="PTHR43133">
    <property type="entry name" value="RNA POLYMERASE ECF-TYPE SIGMA FACTO"/>
    <property type="match status" value="1"/>
</dbReference>
<evidence type="ECO:0000256" key="3">
    <source>
        <dbReference type="ARBA" id="ARBA00023082"/>
    </source>
</evidence>
<proteinExistence type="inferred from homology"/>
<reference evidence="6 7" key="1">
    <citation type="submission" date="2020-08" db="EMBL/GenBank/DDBJ databases">
        <title>Sphingobacterium sp. DN00404 isolated from aquaculture water.</title>
        <authorList>
            <person name="Zhang M."/>
        </authorList>
    </citation>
    <scope>NUCLEOTIDE SEQUENCE [LARGE SCALE GENOMIC DNA]</scope>
    <source>
        <strain evidence="6 7">KCTC 32294</strain>
    </source>
</reference>
<dbReference type="InterPro" id="IPR039425">
    <property type="entry name" value="RNA_pol_sigma-70-like"/>
</dbReference>
<dbReference type="SUPFAM" id="SSF88659">
    <property type="entry name" value="Sigma3 and sigma4 domains of RNA polymerase sigma factors"/>
    <property type="match status" value="1"/>
</dbReference>
<dbReference type="NCBIfam" id="TIGR02937">
    <property type="entry name" value="sigma70-ECF"/>
    <property type="match status" value="1"/>
</dbReference>
<dbReference type="EMBL" id="JACNYK010000005">
    <property type="protein sequence ID" value="MBD1427066.1"/>
    <property type="molecule type" value="Genomic_DNA"/>
</dbReference>
<sequence>MSKGKSDIQIDSKIIDGIREGNNLAIEQLYQIHFPPIAQMIVNNRGSREEAQDIFQETVMVLYTKINEGDFVLSSKLQTFLYAVSKRLWLKHLTRGEARYHKDSIDDYGESLAAEEAIVEHEVIEERLLLMESSLNGLGEPCRTILYDFYIQGKSMTDICEKFGYTNADNAKTQKYKCLQRLKKVFFKVVNSY</sequence>
<dbReference type="PANTHER" id="PTHR43133:SF8">
    <property type="entry name" value="RNA POLYMERASE SIGMA FACTOR HI_1459-RELATED"/>
    <property type="match status" value="1"/>
</dbReference>
<evidence type="ECO:0000313" key="7">
    <source>
        <dbReference type="Proteomes" id="UP000606494"/>
    </source>
</evidence>
<evidence type="ECO:0000256" key="4">
    <source>
        <dbReference type="ARBA" id="ARBA00023125"/>
    </source>
</evidence>
<dbReference type="Proteomes" id="UP000606494">
    <property type="component" value="Unassembled WGS sequence"/>
</dbReference>
<name>A0ABR7Y6X4_9SPHI</name>
<accession>A0ABR7Y6X4</accession>
<evidence type="ECO:0000256" key="1">
    <source>
        <dbReference type="ARBA" id="ARBA00010641"/>
    </source>
</evidence>
<dbReference type="InterPro" id="IPR013325">
    <property type="entry name" value="RNA_pol_sigma_r2"/>
</dbReference>
<evidence type="ECO:0000256" key="5">
    <source>
        <dbReference type="ARBA" id="ARBA00023163"/>
    </source>
</evidence>
<evidence type="ECO:0000313" key="6">
    <source>
        <dbReference type="EMBL" id="MBD1427066.1"/>
    </source>
</evidence>
<keyword evidence="4" id="KW-0238">DNA-binding</keyword>
<dbReference type="Gene3D" id="1.10.1740.10">
    <property type="match status" value="1"/>
</dbReference>
<dbReference type="InterPro" id="IPR036388">
    <property type="entry name" value="WH-like_DNA-bd_sf"/>
</dbReference>
<keyword evidence="3" id="KW-0731">Sigma factor</keyword>
<dbReference type="Gene3D" id="1.10.10.10">
    <property type="entry name" value="Winged helix-like DNA-binding domain superfamily/Winged helix DNA-binding domain"/>
    <property type="match status" value="1"/>
</dbReference>
<dbReference type="InterPro" id="IPR013324">
    <property type="entry name" value="RNA_pol_sigma_r3/r4-like"/>
</dbReference>
<keyword evidence="2" id="KW-0805">Transcription regulation</keyword>
<dbReference type="RefSeq" id="WP_190310225.1">
    <property type="nucleotide sequence ID" value="NZ_JACNYK010000005.1"/>
</dbReference>
<dbReference type="SUPFAM" id="SSF88946">
    <property type="entry name" value="Sigma2 domain of RNA polymerase sigma factors"/>
    <property type="match status" value="1"/>
</dbReference>